<evidence type="ECO:0000313" key="2">
    <source>
        <dbReference type="Proteomes" id="UP000003178"/>
    </source>
</evidence>
<gene>
    <name evidence="1" type="ORF">CLOHIR_01816</name>
</gene>
<name>B6G110_PEPHT</name>
<proteinExistence type="predicted"/>
<keyword evidence="2" id="KW-1185">Reference proteome</keyword>
<protein>
    <submittedName>
        <fullName evidence="1">Uncharacterized protein</fullName>
    </submittedName>
</protein>
<reference evidence="1 2" key="2">
    <citation type="submission" date="2008-10" db="EMBL/GenBank/DDBJ databases">
        <title>Draft genome sequence of Clostridium hiranonis (DSM 13275).</title>
        <authorList>
            <person name="Sudarsanam P."/>
            <person name="Ley R."/>
            <person name="Guruge J."/>
            <person name="Turnbaugh P.J."/>
            <person name="Mahowald M."/>
            <person name="Liep D."/>
            <person name="Gordon J."/>
        </authorList>
    </citation>
    <scope>NUCLEOTIDE SEQUENCE [LARGE SCALE GENOMIC DNA]</scope>
    <source>
        <strain evidence="1 2">DSM 13275</strain>
    </source>
</reference>
<dbReference type="EMBL" id="ABWP01000070">
    <property type="protein sequence ID" value="EEA84585.1"/>
    <property type="molecule type" value="Genomic_DNA"/>
</dbReference>
<dbReference type="STRING" id="500633.CLOHIR_01816"/>
<comment type="caution">
    <text evidence="1">The sequence shown here is derived from an EMBL/GenBank/DDBJ whole genome shotgun (WGS) entry which is preliminary data.</text>
</comment>
<dbReference type="Proteomes" id="UP000003178">
    <property type="component" value="Unassembled WGS sequence"/>
</dbReference>
<accession>B6G110</accession>
<evidence type="ECO:0000313" key="1">
    <source>
        <dbReference type="EMBL" id="EEA84585.1"/>
    </source>
</evidence>
<sequence>MNKLDVYVDKIRFMYINFTKIEGVIMRTFNHKMIDDKKLLLLN</sequence>
<organism evidence="1 2">
    <name type="scientific">Peptacetobacter hiranonis (strain DSM 13275 / JCM 10541 / KCTC 15199 / TO-931)</name>
    <name type="common">Clostridium hiranonis</name>
    <dbReference type="NCBI Taxonomy" id="500633"/>
    <lineage>
        <taxon>Bacteria</taxon>
        <taxon>Bacillati</taxon>
        <taxon>Bacillota</taxon>
        <taxon>Clostridia</taxon>
        <taxon>Peptostreptococcales</taxon>
        <taxon>Peptostreptococcaceae</taxon>
        <taxon>Peptacetobacter</taxon>
    </lineage>
</organism>
<dbReference type="AlphaFoldDB" id="B6G110"/>
<reference evidence="1 2" key="1">
    <citation type="submission" date="2008-09" db="EMBL/GenBank/DDBJ databases">
        <authorList>
            <person name="Fulton L."/>
            <person name="Clifton S."/>
            <person name="Fulton B."/>
            <person name="Xu J."/>
            <person name="Minx P."/>
            <person name="Pepin K.H."/>
            <person name="Johnson M."/>
            <person name="Thiruvilangam P."/>
            <person name="Bhonagiri V."/>
            <person name="Nash W.E."/>
            <person name="Mardis E.R."/>
            <person name="Wilson R.K."/>
        </authorList>
    </citation>
    <scope>NUCLEOTIDE SEQUENCE [LARGE SCALE GENOMIC DNA]</scope>
    <source>
        <strain evidence="1 2">DSM 13275</strain>
    </source>
</reference>
<dbReference type="HOGENOM" id="CLU_3231758_0_0_9"/>